<protein>
    <submittedName>
        <fullName evidence="1">Oligosaccharide repeat unit polymerase</fullName>
    </submittedName>
</protein>
<evidence type="ECO:0000313" key="2">
    <source>
        <dbReference type="Proteomes" id="UP000510927"/>
    </source>
</evidence>
<accession>A0A7W3EDZ1</accession>
<reference evidence="1 2" key="1">
    <citation type="submission" date="2020-06" db="EMBL/GenBank/DDBJ databases">
        <title>REHAB project genomes.</title>
        <authorList>
            <person name="Shaw L.P."/>
        </authorList>
    </citation>
    <scope>NUCLEOTIDE SEQUENCE [LARGE SCALE GENOMIC DNA]</scope>
    <source>
        <strain evidence="1 2">RHB28-C13</strain>
    </source>
</reference>
<dbReference type="NCBIfam" id="TIGR04370">
    <property type="entry name" value="glyco_rpt_poly"/>
    <property type="match status" value="1"/>
</dbReference>
<dbReference type="Proteomes" id="UP000510927">
    <property type="component" value="Chromosome"/>
</dbReference>
<name>A0A7W3EDZ1_ESCFE</name>
<gene>
    <name evidence="1" type="ORF">HVY52_14215</name>
</gene>
<dbReference type="AlphaFoldDB" id="A0A7W3EDZ1"/>
<proteinExistence type="predicted"/>
<sequence>MIIVLCAIVLFIRVLWLFYFKKSYHIGFLLPFFLEVIFVYPYMVMDLLGLKWSYFGFIVNYSIVLTVQVGAAFTVNIPSNNIRFIPPRNVYKLAIVLILFSFVGVISNLTSILSLFRGVGALLELSHQNAVSRYDGTLKVSVLYKISSVLSYFTTFLLSMMYAIRKTKKTLFFICLHFLVLLLDSVLMAARAGMMLQTFCFLANFYAFSYYTQKREGFRVSFKKILGGVSFVLLVFVFFVIIQIVRGGKVDSEIIPIVSHVLTWFVGYIPCFDVWISQYYNYDITFGQRTFVGLFDLFGLSERVSGVYPAIDIGNERYSNIFTAYRGLIEDFSIVGLYVILLLLGGGVSFIPNYVARRCNIFWAPLTGFIVFFFFWSYVINPYSYNVIFFAALLFWGYFVFFVRARFCD</sequence>
<organism evidence="1 2">
    <name type="scientific">Escherichia fergusonii</name>
    <dbReference type="NCBI Taxonomy" id="564"/>
    <lineage>
        <taxon>Bacteria</taxon>
        <taxon>Pseudomonadati</taxon>
        <taxon>Pseudomonadota</taxon>
        <taxon>Gammaproteobacteria</taxon>
        <taxon>Enterobacterales</taxon>
        <taxon>Enterobacteriaceae</taxon>
        <taxon>Escherichia</taxon>
    </lineage>
</organism>
<dbReference type="EMBL" id="CP055675">
    <property type="protein sequence ID" value="QLN00895.1"/>
    <property type="molecule type" value="Genomic_DNA"/>
</dbReference>
<evidence type="ECO:0000313" key="1">
    <source>
        <dbReference type="EMBL" id="QLN00895.1"/>
    </source>
</evidence>
<dbReference type="RefSeq" id="WP_181202599.1">
    <property type="nucleotide sequence ID" value="NZ_CP055675.1"/>
</dbReference>